<reference evidence="2 3" key="1">
    <citation type="submission" date="2021-06" db="EMBL/GenBank/DDBJ databases">
        <authorList>
            <person name="Lee D.H."/>
        </authorList>
    </citation>
    <scope>NUCLEOTIDE SEQUENCE [LARGE SCALE GENOMIC DNA]</scope>
    <source>
        <strain evidence="2 3">MMS21-HV4-11</strain>
    </source>
</reference>
<keyword evidence="1" id="KW-0732">Signal</keyword>
<feature type="chain" id="PRO_5047133694" evidence="1">
    <location>
        <begin position="22"/>
        <end position="239"/>
    </location>
</feature>
<dbReference type="Proteomes" id="UP000727907">
    <property type="component" value="Unassembled WGS sequence"/>
</dbReference>
<protein>
    <submittedName>
        <fullName evidence="2">Uncharacterized protein</fullName>
    </submittedName>
</protein>
<evidence type="ECO:0000256" key="1">
    <source>
        <dbReference type="SAM" id="SignalP"/>
    </source>
</evidence>
<keyword evidence="3" id="KW-1185">Reference proteome</keyword>
<name>A0ABS6IPZ2_9HYPH</name>
<sequence length="239" mass="26854">MKAFFAILAATTLFAAAPASAQRPDRNVEKPIVRSFHWFDFVAADDIRAACVPGGRNRLRLIYNALWEEQVRAYDIFLQPDGTAGMNIGVLEGQGNVTTGITNMLISNPSDIFAPWSMKGGQRLLSADETRELIGLLEQSHAFGPPRDGMRLPDNDFWWTVASCRNGVWGFQAYHYPTDGFANVKFSAKLFSWDRVPVPVNPPRKLEPAELRRDMNAPIHRARADRWMLVVGKDGLRPR</sequence>
<dbReference type="RefSeq" id="WP_216965633.1">
    <property type="nucleotide sequence ID" value="NZ_JAHOPB010000002.1"/>
</dbReference>
<dbReference type="EMBL" id="JAHOPB010000002">
    <property type="protein sequence ID" value="MBU8876667.1"/>
    <property type="molecule type" value="Genomic_DNA"/>
</dbReference>
<gene>
    <name evidence="2" type="ORF">KQ910_23030</name>
</gene>
<accession>A0ABS6IPZ2</accession>
<proteinExistence type="predicted"/>
<organism evidence="2 3">
    <name type="scientific">Reyranella humidisoli</name>
    <dbReference type="NCBI Taxonomy" id="2849149"/>
    <lineage>
        <taxon>Bacteria</taxon>
        <taxon>Pseudomonadati</taxon>
        <taxon>Pseudomonadota</taxon>
        <taxon>Alphaproteobacteria</taxon>
        <taxon>Hyphomicrobiales</taxon>
        <taxon>Reyranellaceae</taxon>
        <taxon>Reyranella</taxon>
    </lineage>
</organism>
<feature type="signal peptide" evidence="1">
    <location>
        <begin position="1"/>
        <end position="21"/>
    </location>
</feature>
<evidence type="ECO:0000313" key="3">
    <source>
        <dbReference type="Proteomes" id="UP000727907"/>
    </source>
</evidence>
<comment type="caution">
    <text evidence="2">The sequence shown here is derived from an EMBL/GenBank/DDBJ whole genome shotgun (WGS) entry which is preliminary data.</text>
</comment>
<evidence type="ECO:0000313" key="2">
    <source>
        <dbReference type="EMBL" id="MBU8876667.1"/>
    </source>
</evidence>